<dbReference type="GeneID" id="26971249"/>
<dbReference type="AlphaFoldDB" id="A0A0A2V2V4"/>
<dbReference type="RefSeq" id="XP_015702254.1">
    <property type="nucleotide sequence ID" value="XM_015848132.1"/>
</dbReference>
<reference evidence="1 2" key="1">
    <citation type="journal article" date="2011" name="PLoS Genet.">
        <title>Comparative genomic analysis of human fungal pathogens causing paracoccidioidomycosis.</title>
        <authorList>
            <person name="Desjardins C.A."/>
            <person name="Champion M.D."/>
            <person name="Holder J.W."/>
            <person name="Muszewska A."/>
            <person name="Goldberg J."/>
            <person name="Bailao A.M."/>
            <person name="Brigido M.M."/>
            <person name="Ferreira M.E."/>
            <person name="Garcia A.M."/>
            <person name="Grynberg M."/>
            <person name="Gujja S."/>
            <person name="Heiman D.I."/>
            <person name="Henn M.R."/>
            <person name="Kodira C.D."/>
            <person name="Leon-Narvaez H."/>
            <person name="Longo L.V."/>
            <person name="Ma L.J."/>
            <person name="Malavazi I."/>
            <person name="Matsuo A.L."/>
            <person name="Morais F.V."/>
            <person name="Pereira M."/>
            <person name="Rodriguez-Brito S."/>
            <person name="Sakthikumar S."/>
            <person name="Salem-Izacc S.M."/>
            <person name="Sykes S.M."/>
            <person name="Teixeira M.M."/>
            <person name="Vallejo M.C."/>
            <person name="Walter M.E."/>
            <person name="Yandava C."/>
            <person name="Young S."/>
            <person name="Zeng Q."/>
            <person name="Zucker J."/>
            <person name="Felipe M.S."/>
            <person name="Goldman G.H."/>
            <person name="Haas B.J."/>
            <person name="McEwen J.G."/>
            <person name="Nino-Vega G."/>
            <person name="Puccia R."/>
            <person name="San-Blas G."/>
            <person name="Soares C.M."/>
            <person name="Birren B.W."/>
            <person name="Cuomo C.A."/>
        </authorList>
    </citation>
    <scope>NUCLEOTIDE SEQUENCE [LARGE SCALE GENOMIC DNA]</scope>
    <source>
        <strain evidence="2">ATCC MYA-826 / Pb01</strain>
    </source>
</reference>
<organism evidence="1 2">
    <name type="scientific">Paracoccidioides lutzii (strain ATCC MYA-826 / Pb01)</name>
    <name type="common">Paracoccidioides brasiliensis</name>
    <dbReference type="NCBI Taxonomy" id="502779"/>
    <lineage>
        <taxon>Eukaryota</taxon>
        <taxon>Fungi</taxon>
        <taxon>Dikarya</taxon>
        <taxon>Ascomycota</taxon>
        <taxon>Pezizomycotina</taxon>
        <taxon>Eurotiomycetes</taxon>
        <taxon>Eurotiomycetidae</taxon>
        <taxon>Onygenales</taxon>
        <taxon>Ajellomycetaceae</taxon>
        <taxon>Paracoccidioides</taxon>
    </lineage>
</organism>
<keyword evidence="2" id="KW-1185">Reference proteome</keyword>
<dbReference type="EMBL" id="KN294050">
    <property type="protein sequence ID" value="KGQ00667.1"/>
    <property type="molecule type" value="Genomic_DNA"/>
</dbReference>
<gene>
    <name evidence="1" type="ORF">PAAG_12670</name>
</gene>
<accession>A0A0A2V2V4</accession>
<protein>
    <submittedName>
        <fullName evidence="1">Uncharacterized protein</fullName>
    </submittedName>
</protein>
<dbReference type="VEuPathDB" id="FungiDB:PAAG_12670"/>
<proteinExistence type="predicted"/>
<dbReference type="KEGG" id="pbl:PAAG_12670"/>
<name>A0A0A2V2V4_PARBA</name>
<evidence type="ECO:0000313" key="1">
    <source>
        <dbReference type="EMBL" id="KGQ00667.1"/>
    </source>
</evidence>
<sequence>MAILYLVRGTHTQNVPTINWVAFNQDKTLSRIEGTASLDFAIRIGRQPGRFSGPSKECKEEGDWSFILGRNPYSSLFEMRDVRTYLSPFKRQHTVNPALLLARNIGACSQGLAIKQTCNRETFACKKLPRSTFNSRIGEAGQEMYKKRKLEIRN</sequence>
<evidence type="ECO:0000313" key="2">
    <source>
        <dbReference type="Proteomes" id="UP000002059"/>
    </source>
</evidence>
<dbReference type="Proteomes" id="UP000002059">
    <property type="component" value="Partially assembled WGS sequence"/>
</dbReference>
<dbReference type="HOGENOM" id="CLU_1704781_0_0_1"/>